<gene>
    <name evidence="1" type="ORF">CYMTET_40143</name>
</gene>
<dbReference type="Pfam" id="PF08538">
    <property type="entry name" value="DUF1749"/>
    <property type="match status" value="1"/>
</dbReference>
<dbReference type="PANTHER" id="PTHR31591:SF1">
    <property type="entry name" value="UPF0613 PROTEIN PB24D3.06C"/>
    <property type="match status" value="1"/>
</dbReference>
<dbReference type="AlphaFoldDB" id="A0AAE0F3J2"/>
<dbReference type="EMBL" id="LGRX02026689">
    <property type="protein sequence ID" value="KAK3250478.1"/>
    <property type="molecule type" value="Genomic_DNA"/>
</dbReference>
<evidence type="ECO:0000313" key="1">
    <source>
        <dbReference type="EMBL" id="KAK3250478.1"/>
    </source>
</evidence>
<dbReference type="SUPFAM" id="SSF53474">
    <property type="entry name" value="alpha/beta-Hydrolases"/>
    <property type="match status" value="1"/>
</dbReference>
<sequence>MKAIRKLCHSNFRSLHGIPLRHTCLKQASKHKSVSAKAPTMAAPVSTNCIPGLSGRLYRYQVAPHALQAFESPETHEFDCFVIYIGGLTDGLLACSYVEPLARSCASLGWACVQPVLSSSYTGYGTGSLSRDAGELANLLTFLRDHRGLKQACLVGHSTGCQDAVFFMRNAEPEIRSLVTGCVLQAPVSDREAAALENEDVVGLLHKAERMVAENRAHEILTLHYGFVPITATRYISLFGRLGDDDMFSSDLTDKELQELLSHMSGTKTLIAFSGGDEYVPATVDKAVLVKRIMTAMGDSATAVVLDDATHNLAAPPQAMLTFLSSVKDFLKQLG</sequence>
<organism evidence="1 2">
    <name type="scientific">Cymbomonas tetramitiformis</name>
    <dbReference type="NCBI Taxonomy" id="36881"/>
    <lineage>
        <taxon>Eukaryota</taxon>
        <taxon>Viridiplantae</taxon>
        <taxon>Chlorophyta</taxon>
        <taxon>Pyramimonadophyceae</taxon>
        <taxon>Pyramimonadales</taxon>
        <taxon>Pyramimonadaceae</taxon>
        <taxon>Cymbomonas</taxon>
    </lineage>
</organism>
<proteinExistence type="predicted"/>
<dbReference type="InterPro" id="IPR013744">
    <property type="entry name" value="SidJ"/>
</dbReference>
<dbReference type="Proteomes" id="UP001190700">
    <property type="component" value="Unassembled WGS sequence"/>
</dbReference>
<accession>A0AAE0F3J2</accession>
<dbReference type="Gene3D" id="3.40.50.1820">
    <property type="entry name" value="alpha/beta hydrolase"/>
    <property type="match status" value="1"/>
</dbReference>
<comment type="caution">
    <text evidence="1">The sequence shown here is derived from an EMBL/GenBank/DDBJ whole genome shotgun (WGS) entry which is preliminary data.</text>
</comment>
<protein>
    <submittedName>
        <fullName evidence="1">Uncharacterized protein</fullName>
    </submittedName>
</protein>
<keyword evidence="2" id="KW-1185">Reference proteome</keyword>
<name>A0AAE0F3J2_9CHLO</name>
<dbReference type="InterPro" id="IPR029058">
    <property type="entry name" value="AB_hydrolase_fold"/>
</dbReference>
<evidence type="ECO:0000313" key="2">
    <source>
        <dbReference type="Proteomes" id="UP001190700"/>
    </source>
</evidence>
<dbReference type="PANTHER" id="PTHR31591">
    <property type="entry name" value="UPF0613 PROTEIN PB24D3.06C"/>
    <property type="match status" value="1"/>
</dbReference>
<reference evidence="1 2" key="1">
    <citation type="journal article" date="2015" name="Genome Biol. Evol.">
        <title>Comparative Genomics of a Bacterivorous Green Alga Reveals Evolutionary Causalities and Consequences of Phago-Mixotrophic Mode of Nutrition.</title>
        <authorList>
            <person name="Burns J.A."/>
            <person name="Paasch A."/>
            <person name="Narechania A."/>
            <person name="Kim E."/>
        </authorList>
    </citation>
    <scope>NUCLEOTIDE SEQUENCE [LARGE SCALE GENOMIC DNA]</scope>
    <source>
        <strain evidence="1 2">PLY_AMNH</strain>
    </source>
</reference>